<dbReference type="Pfam" id="PF09722">
    <property type="entry name" value="Xre_MbcA_ParS_C"/>
    <property type="match status" value="1"/>
</dbReference>
<name>A0AAD0L7A6_PSEPU</name>
<evidence type="ECO:0000313" key="3">
    <source>
        <dbReference type="Proteomes" id="UP000251617"/>
    </source>
</evidence>
<accession>A0AAD0L7A6</accession>
<dbReference type="RefSeq" id="WP_112898280.1">
    <property type="nucleotide sequence ID" value="NZ_CP030750.1"/>
</dbReference>
<dbReference type="AlphaFoldDB" id="A0AAD0L7A6"/>
<evidence type="ECO:0000313" key="2">
    <source>
        <dbReference type="EMBL" id="AXA25061.1"/>
    </source>
</evidence>
<protein>
    <recommendedName>
        <fullName evidence="1">Antitoxin Xre/MbcA/ParS-like toxin-binding domain-containing protein</fullName>
    </recommendedName>
</protein>
<dbReference type="Proteomes" id="UP000251617">
    <property type="component" value="Chromosome"/>
</dbReference>
<dbReference type="EMBL" id="CP030750">
    <property type="protein sequence ID" value="AXA25061.1"/>
    <property type="molecule type" value="Genomic_DNA"/>
</dbReference>
<evidence type="ECO:0000259" key="1">
    <source>
        <dbReference type="Pfam" id="PF09722"/>
    </source>
</evidence>
<gene>
    <name evidence="2" type="ORF">C1S65_13395</name>
</gene>
<feature type="domain" description="Antitoxin Xre/MbcA/ParS-like toxin-binding" evidence="1">
    <location>
        <begin position="8"/>
        <end position="56"/>
    </location>
</feature>
<proteinExistence type="predicted"/>
<organism evidence="2 3">
    <name type="scientific">Pseudomonas putida</name>
    <name type="common">Arthrobacter siderocapsulatus</name>
    <dbReference type="NCBI Taxonomy" id="303"/>
    <lineage>
        <taxon>Bacteria</taxon>
        <taxon>Pseudomonadati</taxon>
        <taxon>Pseudomonadota</taxon>
        <taxon>Gammaproteobacteria</taxon>
        <taxon>Pseudomonadales</taxon>
        <taxon>Pseudomonadaceae</taxon>
        <taxon>Pseudomonas</taxon>
    </lineage>
</organism>
<dbReference type="InterPro" id="IPR024467">
    <property type="entry name" value="Xre/MbcA/ParS-like_toxin-bd"/>
</dbReference>
<reference evidence="2 3" key="1">
    <citation type="submission" date="2018-06" db="EMBL/GenBank/DDBJ databases">
        <title>The genome of Pseudomonas putida NX-1, a lignin degrader.</title>
        <authorList>
            <person name="Xu Z."/>
        </authorList>
    </citation>
    <scope>NUCLEOTIDE SEQUENCE [LARGE SCALE GENOMIC DNA]</scope>
    <source>
        <strain evidence="2 3">NX-1</strain>
    </source>
</reference>
<sequence>MDQVRGLAAFVLGNHQLAANWLIEPALGLGGAPCSLLMDNEGYRQVCECLVRMDYGVY</sequence>